<sequence>MNDKSKRMILDKYTKLHRVWRWLPAITWMLVIFLLSARTGHEIDQALPFFQRFFPWITDFNWGHYLSYFILAATFDFAFGRFSRTIWGKILIVVLCGFYGVTDEWHQSFIGGRMMDWLDLRNDVIGAIWWVVIISFPFIQKYWTKMTNY</sequence>
<evidence type="ECO:0000256" key="1">
    <source>
        <dbReference type="SAM" id="Phobius"/>
    </source>
</evidence>
<dbReference type="InterPro" id="IPR006976">
    <property type="entry name" value="VanZ-like"/>
</dbReference>
<protein>
    <submittedName>
        <fullName evidence="3">VanZ family protein</fullName>
    </submittedName>
</protein>
<feature type="transmembrane region" description="Helical" evidence="1">
    <location>
        <begin position="86"/>
        <end position="102"/>
    </location>
</feature>
<evidence type="ECO:0000313" key="4">
    <source>
        <dbReference type="Proteomes" id="UP001597362"/>
    </source>
</evidence>
<keyword evidence="4" id="KW-1185">Reference proteome</keyword>
<feature type="transmembrane region" description="Helical" evidence="1">
    <location>
        <begin position="20"/>
        <end position="40"/>
    </location>
</feature>
<proteinExistence type="predicted"/>
<accession>A0ABW4YKW1</accession>
<evidence type="ECO:0000313" key="3">
    <source>
        <dbReference type="EMBL" id="MFD2116174.1"/>
    </source>
</evidence>
<feature type="transmembrane region" description="Helical" evidence="1">
    <location>
        <begin position="122"/>
        <end position="139"/>
    </location>
</feature>
<organism evidence="3 4">
    <name type="scientific">Paenibacillus yanchengensis</name>
    <dbReference type="NCBI Taxonomy" id="2035833"/>
    <lineage>
        <taxon>Bacteria</taxon>
        <taxon>Bacillati</taxon>
        <taxon>Bacillota</taxon>
        <taxon>Bacilli</taxon>
        <taxon>Bacillales</taxon>
        <taxon>Paenibacillaceae</taxon>
        <taxon>Paenibacillus</taxon>
    </lineage>
</organism>
<feature type="transmembrane region" description="Helical" evidence="1">
    <location>
        <begin position="60"/>
        <end position="79"/>
    </location>
</feature>
<dbReference type="EMBL" id="JBHUHO010000030">
    <property type="protein sequence ID" value="MFD2116174.1"/>
    <property type="molecule type" value="Genomic_DNA"/>
</dbReference>
<evidence type="ECO:0000259" key="2">
    <source>
        <dbReference type="Pfam" id="PF04892"/>
    </source>
</evidence>
<name>A0ABW4YKW1_9BACL</name>
<dbReference type="RefSeq" id="WP_377772103.1">
    <property type="nucleotide sequence ID" value="NZ_JBHUHO010000030.1"/>
</dbReference>
<keyword evidence="1" id="KW-1133">Transmembrane helix</keyword>
<dbReference type="Pfam" id="PF04892">
    <property type="entry name" value="VanZ"/>
    <property type="match status" value="1"/>
</dbReference>
<dbReference type="Proteomes" id="UP001597362">
    <property type="component" value="Unassembled WGS sequence"/>
</dbReference>
<keyword evidence="1" id="KW-0472">Membrane</keyword>
<keyword evidence="1" id="KW-0812">Transmembrane</keyword>
<reference evidence="4" key="1">
    <citation type="journal article" date="2019" name="Int. J. Syst. Evol. Microbiol.">
        <title>The Global Catalogue of Microorganisms (GCM) 10K type strain sequencing project: providing services to taxonomists for standard genome sequencing and annotation.</title>
        <authorList>
            <consortium name="The Broad Institute Genomics Platform"/>
            <consortium name="The Broad Institute Genome Sequencing Center for Infectious Disease"/>
            <person name="Wu L."/>
            <person name="Ma J."/>
        </authorList>
    </citation>
    <scope>NUCLEOTIDE SEQUENCE [LARGE SCALE GENOMIC DNA]</scope>
    <source>
        <strain evidence="4">GH52</strain>
    </source>
</reference>
<feature type="domain" description="VanZ-like" evidence="2">
    <location>
        <begin position="23"/>
        <end position="135"/>
    </location>
</feature>
<dbReference type="NCBIfam" id="NF037970">
    <property type="entry name" value="vanZ_1"/>
    <property type="match status" value="1"/>
</dbReference>
<comment type="caution">
    <text evidence="3">The sequence shown here is derived from an EMBL/GenBank/DDBJ whole genome shotgun (WGS) entry which is preliminary data.</text>
</comment>
<gene>
    <name evidence="3" type="ORF">ACFSJH_10600</name>
</gene>